<dbReference type="OrthoDB" id="2804486at2759"/>
<dbReference type="eggNOG" id="ENOG502SR8G">
    <property type="taxonomic scope" value="Eukaryota"/>
</dbReference>
<evidence type="ECO:0000256" key="1">
    <source>
        <dbReference type="SAM" id="MobiDB-lite"/>
    </source>
</evidence>
<gene>
    <name evidence="3" type="ORF">FOMPIDRAFT_151870</name>
</gene>
<proteinExistence type="predicted"/>
<feature type="transmembrane region" description="Helical" evidence="2">
    <location>
        <begin position="128"/>
        <end position="153"/>
    </location>
</feature>
<feature type="transmembrane region" description="Helical" evidence="2">
    <location>
        <begin position="12"/>
        <end position="35"/>
    </location>
</feature>
<dbReference type="Proteomes" id="UP000015241">
    <property type="component" value="Unassembled WGS sequence"/>
</dbReference>
<sequence length="297" mass="32998">MSMLFAIYRYFAFAFFTACNIAICVIAAKIIYIALILKNGSILEIDALLIALGGVGLLFTFPILLIDALRKKSVSRHVWFECLWVGIFCLLQSAGAGVATATMSSFQCLESVSAHGVPTYGTCVESTLILAFTWAAAGNFIIYFLTLLIASLVHQRHNPRVWKAYTSEFPWSSSRRGQSRVPLTPLVLVQAVLNSGRLRCGANSEQPMPSLRLHRSSNPRPSVEKPRWAFSPTHLTPSSAVSPRITTTTRMRRSELPVGATTARTRVSAKRPREPQKRVLRLHRPPSLDLSKISRTW</sequence>
<feature type="transmembrane region" description="Helical" evidence="2">
    <location>
        <begin position="78"/>
        <end position="99"/>
    </location>
</feature>
<dbReference type="InParanoid" id="S8DKK8"/>
<keyword evidence="2" id="KW-0472">Membrane</keyword>
<organism evidence="3 4">
    <name type="scientific">Fomitopsis schrenkii</name>
    <name type="common">Brown rot fungus</name>
    <dbReference type="NCBI Taxonomy" id="2126942"/>
    <lineage>
        <taxon>Eukaryota</taxon>
        <taxon>Fungi</taxon>
        <taxon>Dikarya</taxon>
        <taxon>Basidiomycota</taxon>
        <taxon>Agaricomycotina</taxon>
        <taxon>Agaricomycetes</taxon>
        <taxon>Polyporales</taxon>
        <taxon>Fomitopsis</taxon>
    </lineage>
</organism>
<feature type="region of interest" description="Disordered" evidence="1">
    <location>
        <begin position="201"/>
        <end position="278"/>
    </location>
</feature>
<feature type="transmembrane region" description="Helical" evidence="2">
    <location>
        <begin position="47"/>
        <end position="66"/>
    </location>
</feature>
<keyword evidence="2" id="KW-1133">Transmembrane helix</keyword>
<dbReference type="HOGENOM" id="CLU_937011_0_0_1"/>
<dbReference type="AlphaFoldDB" id="S8DKK8"/>
<evidence type="ECO:0000256" key="2">
    <source>
        <dbReference type="SAM" id="Phobius"/>
    </source>
</evidence>
<keyword evidence="2" id="KW-0812">Transmembrane</keyword>
<keyword evidence="4" id="KW-1185">Reference proteome</keyword>
<accession>S8DKK8</accession>
<name>S8DKK8_FOMSC</name>
<evidence type="ECO:0000313" key="4">
    <source>
        <dbReference type="Proteomes" id="UP000015241"/>
    </source>
</evidence>
<evidence type="ECO:0000313" key="3">
    <source>
        <dbReference type="EMBL" id="EPS93297.1"/>
    </source>
</evidence>
<feature type="compositionally biased region" description="Polar residues" evidence="1">
    <location>
        <begin position="233"/>
        <end position="249"/>
    </location>
</feature>
<dbReference type="EMBL" id="KE504284">
    <property type="protein sequence ID" value="EPS93297.1"/>
    <property type="molecule type" value="Genomic_DNA"/>
</dbReference>
<reference evidence="3 4" key="1">
    <citation type="journal article" date="2012" name="Science">
        <title>The Paleozoic origin of enzymatic lignin decomposition reconstructed from 31 fungal genomes.</title>
        <authorList>
            <person name="Floudas D."/>
            <person name="Binder M."/>
            <person name="Riley R."/>
            <person name="Barry K."/>
            <person name="Blanchette R.A."/>
            <person name="Henrissat B."/>
            <person name="Martinez A.T."/>
            <person name="Otillar R."/>
            <person name="Spatafora J.W."/>
            <person name="Yadav J.S."/>
            <person name="Aerts A."/>
            <person name="Benoit I."/>
            <person name="Boyd A."/>
            <person name="Carlson A."/>
            <person name="Copeland A."/>
            <person name="Coutinho P.M."/>
            <person name="de Vries R.P."/>
            <person name="Ferreira P."/>
            <person name="Findley K."/>
            <person name="Foster B."/>
            <person name="Gaskell J."/>
            <person name="Glotzer D."/>
            <person name="Gorecki P."/>
            <person name="Heitman J."/>
            <person name="Hesse C."/>
            <person name="Hori C."/>
            <person name="Igarashi K."/>
            <person name="Jurgens J.A."/>
            <person name="Kallen N."/>
            <person name="Kersten P."/>
            <person name="Kohler A."/>
            <person name="Kuees U."/>
            <person name="Kumar T.K.A."/>
            <person name="Kuo A."/>
            <person name="LaButti K."/>
            <person name="Larrondo L.F."/>
            <person name="Lindquist E."/>
            <person name="Ling A."/>
            <person name="Lombard V."/>
            <person name="Lucas S."/>
            <person name="Lundell T."/>
            <person name="Martin R."/>
            <person name="McLaughlin D.J."/>
            <person name="Morgenstern I."/>
            <person name="Morin E."/>
            <person name="Murat C."/>
            <person name="Nagy L.G."/>
            <person name="Nolan M."/>
            <person name="Ohm R.A."/>
            <person name="Patyshakuliyeva A."/>
            <person name="Rokas A."/>
            <person name="Ruiz-Duenas F.J."/>
            <person name="Sabat G."/>
            <person name="Salamov A."/>
            <person name="Samejima M."/>
            <person name="Schmutz J."/>
            <person name="Slot J.C."/>
            <person name="St John F."/>
            <person name="Stenlid J."/>
            <person name="Sun H."/>
            <person name="Sun S."/>
            <person name="Syed K."/>
            <person name="Tsang A."/>
            <person name="Wiebenga A."/>
            <person name="Young D."/>
            <person name="Pisabarro A."/>
            <person name="Eastwood D.C."/>
            <person name="Martin F."/>
            <person name="Cullen D."/>
            <person name="Grigoriev I.V."/>
            <person name="Hibbett D.S."/>
        </authorList>
    </citation>
    <scope>NUCLEOTIDE SEQUENCE</scope>
    <source>
        <strain evidence="4">FP-58527</strain>
    </source>
</reference>
<protein>
    <submittedName>
        <fullName evidence="3">Uncharacterized protein</fullName>
    </submittedName>
</protein>
<dbReference type="STRING" id="743788.S8DKK8"/>